<protein>
    <submittedName>
        <fullName evidence="2">Uncharacterized protein</fullName>
    </submittedName>
</protein>
<keyword evidence="3" id="KW-1185">Reference proteome</keyword>
<feature type="compositionally biased region" description="Low complexity" evidence="1">
    <location>
        <begin position="1223"/>
        <end position="1233"/>
    </location>
</feature>
<feature type="compositionally biased region" description="Low complexity" evidence="1">
    <location>
        <begin position="414"/>
        <end position="428"/>
    </location>
</feature>
<feature type="compositionally biased region" description="Pro residues" evidence="1">
    <location>
        <begin position="1234"/>
        <end position="1244"/>
    </location>
</feature>
<dbReference type="EMBL" id="CP042187">
    <property type="protein sequence ID" value="QDS69243.1"/>
    <property type="molecule type" value="Genomic_DNA"/>
</dbReference>
<reference evidence="2 3" key="1">
    <citation type="submission" date="2019-07" db="EMBL/GenBank/DDBJ databases">
        <title>Finished genome of Venturia effusa.</title>
        <authorList>
            <person name="Young C.A."/>
            <person name="Cox M.P."/>
            <person name="Ganley A.R.D."/>
            <person name="David W.J."/>
        </authorList>
    </citation>
    <scope>NUCLEOTIDE SEQUENCE [LARGE SCALE GENOMIC DNA]</scope>
    <source>
        <strain evidence="3">albino</strain>
    </source>
</reference>
<feature type="compositionally biased region" description="Basic and acidic residues" evidence="1">
    <location>
        <begin position="590"/>
        <end position="635"/>
    </location>
</feature>
<feature type="compositionally biased region" description="Acidic residues" evidence="1">
    <location>
        <begin position="1272"/>
        <end position="1287"/>
    </location>
</feature>
<feature type="compositionally biased region" description="Acidic residues" evidence="1">
    <location>
        <begin position="168"/>
        <end position="193"/>
    </location>
</feature>
<feature type="compositionally biased region" description="Acidic residues" evidence="1">
    <location>
        <begin position="989"/>
        <end position="1003"/>
    </location>
</feature>
<feature type="compositionally biased region" description="Basic and acidic residues" evidence="1">
    <location>
        <begin position="196"/>
        <end position="315"/>
    </location>
</feature>
<evidence type="ECO:0000256" key="1">
    <source>
        <dbReference type="SAM" id="MobiDB-lite"/>
    </source>
</evidence>
<feature type="compositionally biased region" description="Low complexity" evidence="1">
    <location>
        <begin position="374"/>
        <end position="396"/>
    </location>
</feature>
<feature type="region of interest" description="Disordered" evidence="1">
    <location>
        <begin position="1"/>
        <end position="443"/>
    </location>
</feature>
<proteinExistence type="predicted"/>
<evidence type="ECO:0000313" key="2">
    <source>
        <dbReference type="EMBL" id="QDS69243.1"/>
    </source>
</evidence>
<dbReference type="STRING" id="50376.A0A517L0T4"/>
<feature type="region of interest" description="Disordered" evidence="1">
    <location>
        <begin position="1119"/>
        <end position="1438"/>
    </location>
</feature>
<dbReference type="OrthoDB" id="10603826at2759"/>
<feature type="compositionally biased region" description="Low complexity" evidence="1">
    <location>
        <begin position="1149"/>
        <end position="1180"/>
    </location>
</feature>
<feature type="region of interest" description="Disordered" evidence="1">
    <location>
        <begin position="590"/>
        <end position="1054"/>
    </location>
</feature>
<organism evidence="2 3">
    <name type="scientific">Venturia effusa</name>
    <dbReference type="NCBI Taxonomy" id="50376"/>
    <lineage>
        <taxon>Eukaryota</taxon>
        <taxon>Fungi</taxon>
        <taxon>Dikarya</taxon>
        <taxon>Ascomycota</taxon>
        <taxon>Pezizomycotina</taxon>
        <taxon>Dothideomycetes</taxon>
        <taxon>Pleosporomycetidae</taxon>
        <taxon>Venturiales</taxon>
        <taxon>Venturiaceae</taxon>
        <taxon>Venturia</taxon>
    </lineage>
</organism>
<feature type="compositionally biased region" description="Basic and acidic residues" evidence="1">
    <location>
        <begin position="1518"/>
        <end position="1542"/>
    </location>
</feature>
<feature type="compositionally biased region" description="Basic and acidic residues" evidence="1">
    <location>
        <begin position="78"/>
        <end position="93"/>
    </location>
</feature>
<feature type="compositionally biased region" description="Polar residues" evidence="1">
    <location>
        <begin position="143"/>
        <end position="153"/>
    </location>
</feature>
<feature type="compositionally biased region" description="Low complexity" evidence="1">
    <location>
        <begin position="950"/>
        <end position="961"/>
    </location>
</feature>
<dbReference type="Proteomes" id="UP000316270">
    <property type="component" value="Chromosome 3"/>
</dbReference>
<feature type="compositionally biased region" description="Basic and acidic residues" evidence="1">
    <location>
        <begin position="1374"/>
        <end position="1387"/>
    </location>
</feature>
<feature type="region of interest" description="Disordered" evidence="1">
    <location>
        <begin position="1507"/>
        <end position="1542"/>
    </location>
</feature>
<feature type="compositionally biased region" description="Basic and acidic residues" evidence="1">
    <location>
        <begin position="678"/>
        <end position="692"/>
    </location>
</feature>
<feature type="compositionally biased region" description="Polar residues" evidence="1">
    <location>
        <begin position="875"/>
        <end position="886"/>
    </location>
</feature>
<name>A0A517L0T4_9PEZI</name>
<feature type="compositionally biased region" description="Basic and acidic residues" evidence="1">
    <location>
        <begin position="332"/>
        <end position="341"/>
    </location>
</feature>
<feature type="compositionally biased region" description="Acidic residues" evidence="1">
    <location>
        <begin position="1246"/>
        <end position="1262"/>
    </location>
</feature>
<feature type="compositionally biased region" description="Basic residues" evidence="1">
    <location>
        <begin position="1198"/>
        <end position="1207"/>
    </location>
</feature>
<feature type="compositionally biased region" description="Basic and acidic residues" evidence="1">
    <location>
        <begin position="811"/>
        <end position="839"/>
    </location>
</feature>
<gene>
    <name evidence="2" type="ORF">FKW77_001736</name>
</gene>
<accession>A0A517L0T4</accession>
<feature type="compositionally biased region" description="Basic and acidic residues" evidence="1">
    <location>
        <begin position="855"/>
        <end position="870"/>
    </location>
</feature>
<feature type="compositionally biased region" description="Basic and acidic residues" evidence="1">
    <location>
        <begin position="57"/>
        <end position="71"/>
    </location>
</feature>
<sequence>MAPKKAPLGEEKPKKGKGKKPDGTGTPAPPQSERRTTRSRATPGTVVPTTLFGLDDPEPRRLRSKSPDKQVPKGRLARIADKEGTLSKIKEELEASPPHEVSPTKPPKPEGRGNGRSRGVNGRQASNPLDPTAGIRFEKPSVTPASRSPTKPTRSPIKPAQTTAEEPGSPDEEAGSPLEENDLTSDPDEETVETPETVRRRQKEEKLKEKARSQEKKKRQDEARELEKRKADNAKKKEKEDRAARKKLEAAEKKRKGEEKAAREREEAEQREQDEEDRKADEARKQAEHEEAERKKRDEQRDRLELEQRLERQRETAQVIGQPSQELPDYEVYERQDREQELALDGSVAVGPDTATEQAASTMTTPVKDPTRIKASGAGAPGSNGSSSPSSESNKSGPERRPSPRKTPSPEPSVVPRSSASKSGSRESIISRKSLDPDAIQNDNLEPLVAGEFRSALQRYGSRIDVIEGISDSVGAINSGAPNLHERLDRLDDGQVDVQRAQKNLQKAVNDLKDNIGIKGFGEQSIRATLKNVGDAVSDLQENVGAIEEAQKGEKHVDQKLKHLDADMKERHSETFAKIDDAVEKTTKHISGRLDKSEEARARDAQETAKKFDALERAQQEQQEAQREHREETKNQFRQLLDAITSNRKRKRGHGGGDGDGDGDSSQSDSDSDSESDADGREGPKKKPRSVEPEGYDATDTGSHSPGETGPGRNDAQGAQKPIVLDSELDHSMPPPPFSRTPTPKIEKRKVAEVDDNQDGNGGRGPAKKAKIVAAQEQDHSGNYARPHRANTMPPSPQVEPLGSTHRRVQGRKEDLAHDFGPECLQEEKANRTRVENPSESKPAAQRLKRATFKPRPETLHKLTEEEKAAKKAQASPQGNTASEYTIKNLMPGSGNKPPIHKPNRAPPPGAHRSTGRQNPAPRPPPPQQHGGTTEDSHQTPSRFDLGRMAVNPSAAVNAAPQTRPSMDHGPATPTPAQQGPSGGPETYSNDEEEDDDLDDEERDFTISGIPQDPPASPIGPFQHPTEAQLRREAGRYAALQAGNPPPPGHSPNINLVYDEDGDLAADFGDSTLLMTPTGLQRIGPGEYSPMIPVNDQRQTPQGAPIAMMLPPRYHLTPIATPVDRASPHRTSATPQTPRPAGRSTPNQTGRPTSTASRRSRTSQTPRAPSTPSSSSTTRTINNHGGPSLPHVDGPRKGSGKKRKAKTPVKAAPSGLSNVKNASTLSSPSTATPPVSPPRPPVPVEPIDEEIPEEELTDDDPDSLSKFTSSELAEDSDRDERYDEDYSEIPPDNSEIDFNPDFQAMIDNSRLDAAQSDEESVDYYSPNEEAYYVQRDLDEGENIEYTSAEGDGDSSPYDESTSLPYDDEDTINTGDREGDYVDFHDPLADVSYDEVEQDLGGPKTDSEDEVEGSVASLPDMSDEETRRQYPGLDGIEDDSRFIDEADIGNAEGYDALQSSFLDDSVFHDRPGVGEEQNLSGQRTVLPDGSVVETAVVVDEQTFEGELELQFGGGIDDDPNARDELERARRDKLRNMARRDRRS</sequence>
<evidence type="ECO:0000313" key="3">
    <source>
        <dbReference type="Proteomes" id="UP000316270"/>
    </source>
</evidence>
<feature type="compositionally biased region" description="Polar residues" evidence="1">
    <location>
        <begin position="355"/>
        <end position="365"/>
    </location>
</feature>